<dbReference type="InterPro" id="IPR019679">
    <property type="entry name" value="Phage_P2_Cox"/>
</dbReference>
<accession>A0A2K0JF35</accession>
<evidence type="ECO:0008006" key="3">
    <source>
        <dbReference type="Google" id="ProtNLM"/>
    </source>
</evidence>
<protein>
    <recommendedName>
        <fullName evidence="3">Regulatory phage protein cox</fullName>
    </recommendedName>
</protein>
<gene>
    <name evidence="1" type="ORF">RK55_012260</name>
</gene>
<evidence type="ECO:0000313" key="2">
    <source>
        <dbReference type="Proteomes" id="UP000236163"/>
    </source>
</evidence>
<reference evidence="2" key="1">
    <citation type="submission" date="2017-12" db="EMBL/GenBank/DDBJ databases">
        <title>FDA dAtabase for Regulatory Grade micrObial Sequences (FDA-ARGOS): Supporting development and validation of Infectious Disease Dx tests.</title>
        <authorList>
            <person name="Sichtig H."/>
            <person name="Tallon L."/>
            <person name="Sadzewicz L."/>
            <person name="Sengamalay N."/>
            <person name="Nagaraj S."/>
            <person name="Vavikolanu K."/>
            <person name="Aluvathingal J."/>
            <person name="Nadendla S."/>
            <person name="Pirone D.C."/>
            <person name="Hoffman M."/>
            <person name="Muruvanda T."/>
            <person name="Allard M."/>
            <person name="Evans P."/>
        </authorList>
    </citation>
    <scope>NUCLEOTIDE SEQUENCE [LARGE SCALE GENOMIC DNA]</scope>
    <source>
        <strain evidence="2">FDAARGOS_55</strain>
    </source>
</reference>
<evidence type="ECO:0000313" key="1">
    <source>
        <dbReference type="EMBL" id="PNO33886.1"/>
    </source>
</evidence>
<sequence>MKELSENEISLLVTPELFATYIGKTPSAIRKMASANKLPVVRMKDPDNPSKKGGEIYIHRGEWDDYAAYLAQSAPPEWHNWKNRLFTSEPGVFKEWAKRVFTTSKTTSHNKK</sequence>
<dbReference type="Gene3D" id="6.10.200.10">
    <property type="entry name" value="Regulatory phage protein Cox"/>
    <property type="match status" value="1"/>
</dbReference>
<proteinExistence type="predicted"/>
<name>A0A2K0JF35_SALHO</name>
<organism evidence="1 2">
    <name type="scientific">Salmonella enterica subsp. houtenae serovar 50:g,z51:-</name>
    <dbReference type="NCBI Taxonomy" id="1173947"/>
    <lineage>
        <taxon>Bacteria</taxon>
        <taxon>Pseudomonadati</taxon>
        <taxon>Pseudomonadota</taxon>
        <taxon>Gammaproteobacteria</taxon>
        <taxon>Enterobacterales</taxon>
        <taxon>Enterobacteriaceae</taxon>
        <taxon>Salmonella</taxon>
    </lineage>
</organism>
<dbReference type="EMBL" id="JWSP02000004">
    <property type="protein sequence ID" value="PNO33886.1"/>
    <property type="molecule type" value="Genomic_DNA"/>
</dbReference>
<dbReference type="InterPro" id="IPR038147">
    <property type="entry name" value="Cox_sf"/>
</dbReference>
<dbReference type="AlphaFoldDB" id="A0A2K0JF35"/>
<comment type="caution">
    <text evidence="1">The sequence shown here is derived from an EMBL/GenBank/DDBJ whole genome shotgun (WGS) entry which is preliminary data.</text>
</comment>
<dbReference type="Pfam" id="PF10743">
    <property type="entry name" value="Phage_Cox"/>
    <property type="match status" value="1"/>
</dbReference>
<dbReference type="Proteomes" id="UP000236163">
    <property type="component" value="Unassembled WGS sequence"/>
</dbReference>